<feature type="compositionally biased region" description="Basic and acidic residues" evidence="1">
    <location>
        <begin position="818"/>
        <end position="831"/>
    </location>
</feature>
<dbReference type="WBParaSite" id="Pan_g20257.t1">
    <property type="protein sequence ID" value="Pan_g20257.t1"/>
    <property type="gene ID" value="Pan_g20257"/>
</dbReference>
<accession>A0A7E4VFF8</accession>
<feature type="region of interest" description="Disordered" evidence="1">
    <location>
        <begin position="626"/>
        <end position="652"/>
    </location>
</feature>
<feature type="compositionally biased region" description="Polar residues" evidence="1">
    <location>
        <begin position="640"/>
        <end position="650"/>
    </location>
</feature>
<dbReference type="AlphaFoldDB" id="A0A7E4VFF8"/>
<name>A0A7E4VFF8_PANRE</name>
<feature type="compositionally biased region" description="Basic and acidic residues" evidence="1">
    <location>
        <begin position="672"/>
        <end position="684"/>
    </location>
</feature>
<reference evidence="3" key="2">
    <citation type="submission" date="2020-10" db="UniProtKB">
        <authorList>
            <consortium name="WormBaseParasite"/>
        </authorList>
    </citation>
    <scope>IDENTIFICATION</scope>
</reference>
<feature type="region of interest" description="Disordered" evidence="1">
    <location>
        <begin position="740"/>
        <end position="842"/>
    </location>
</feature>
<dbReference type="Proteomes" id="UP000492821">
    <property type="component" value="Unassembled WGS sequence"/>
</dbReference>
<organism evidence="2 3">
    <name type="scientific">Panagrellus redivivus</name>
    <name type="common">Microworm</name>
    <dbReference type="NCBI Taxonomy" id="6233"/>
    <lineage>
        <taxon>Eukaryota</taxon>
        <taxon>Metazoa</taxon>
        <taxon>Ecdysozoa</taxon>
        <taxon>Nematoda</taxon>
        <taxon>Chromadorea</taxon>
        <taxon>Rhabditida</taxon>
        <taxon>Tylenchina</taxon>
        <taxon>Panagrolaimomorpha</taxon>
        <taxon>Panagrolaimoidea</taxon>
        <taxon>Panagrolaimidae</taxon>
        <taxon>Panagrellus</taxon>
    </lineage>
</organism>
<proteinExistence type="predicted"/>
<feature type="compositionally biased region" description="Basic and acidic residues" evidence="1">
    <location>
        <begin position="751"/>
        <end position="760"/>
    </location>
</feature>
<protein>
    <submittedName>
        <fullName evidence="3">Arrestin_C domain-containing protein</fullName>
    </submittedName>
</protein>
<evidence type="ECO:0000313" key="2">
    <source>
        <dbReference type="Proteomes" id="UP000492821"/>
    </source>
</evidence>
<feature type="compositionally biased region" description="Acidic residues" evidence="1">
    <location>
        <begin position="785"/>
        <end position="798"/>
    </location>
</feature>
<sequence length="842" mass="93806">MEHQNFSSVAEFTITHDALRTALFDVAIPTTTREVRGKPDFQWWLECYPAGDRYNMNSFMVNLRVSGKDALCKVQYEIGGDRGEVAILASTRFRRSPIYSIGRDRLLESGADVTFKCEVTVEQVRDRLMSSNPNMKPAISFRDTIELSVWHKTKVSLTAKRPIDVDGTTVWWLRYSLEKKEDHNKLTVCMRTSASHCDVSLTCQNVWNMRSETIVKANPDRDRCIVTLKFPKQRRVFVKCTADFSFSPKAFKPQNGIIRPKPASAIVPTNTYGIKCTRFLDPSAPKWPTVRPSFIENRDGVTVGLLLPRRLLEEGAGYKALSEKKKCPGGFDWTIVCESDSKVDEDGETKRMIVVSWQVSSKSLRAEVTYAVPQAGLRQRRKLCINERDPTPKPIFSIDYDTIKMKPDETHVHVTCNFVFPVPSMQESIKMDASTLPCASIPSKTPSCTSVTVRISRDAHAGVKSLPKTTLYGCKWWIEVTPYTLVGSKSFYAYLCTSSLSPTPLQADFEYTVNHTTIRGEMSVLVVRKKKFLFKVPANSHDLTYFVVKCNVTFSDALRLESPESNFSSSGSSDGDFAIPAGTSSNPVVQYLNAFYERYQDKTTPSETGSSDDEIVECLPLLLPTNETPKMPSKLDEASSIDTASSAGTESSDDCFTDLVDCLHGPLSLSKSSDKSNGLDKTPSEADSSDVESLQCLPRVVPVKVSCDLAKAKSSTDSSNFVDRCTSFFDPSSYDSLKIESSDDVSTNVDPVKDSYDLDKTQSSGDDLSDVDNVCNPLPSNTSYDLDEAQSIETDSNDIEIGVMNPLPIMKPSQTTPNRDEAQSSDKDSSNVERQQYMMPYY</sequence>
<feature type="region of interest" description="Disordered" evidence="1">
    <location>
        <begin position="671"/>
        <end position="693"/>
    </location>
</feature>
<evidence type="ECO:0000313" key="3">
    <source>
        <dbReference type="WBParaSite" id="Pan_g20257.t1"/>
    </source>
</evidence>
<reference evidence="2" key="1">
    <citation type="journal article" date="2013" name="Genetics">
        <title>The draft genome and transcriptome of Panagrellus redivivus are shaped by the harsh demands of a free-living lifestyle.</title>
        <authorList>
            <person name="Srinivasan J."/>
            <person name="Dillman A.R."/>
            <person name="Macchietto M.G."/>
            <person name="Heikkinen L."/>
            <person name="Lakso M."/>
            <person name="Fracchia K.M."/>
            <person name="Antoshechkin I."/>
            <person name="Mortazavi A."/>
            <person name="Wong G."/>
            <person name="Sternberg P.W."/>
        </authorList>
    </citation>
    <scope>NUCLEOTIDE SEQUENCE [LARGE SCALE GENOMIC DNA]</scope>
    <source>
        <strain evidence="2">MT8872</strain>
    </source>
</reference>
<keyword evidence="2" id="KW-1185">Reference proteome</keyword>
<evidence type="ECO:0000256" key="1">
    <source>
        <dbReference type="SAM" id="MobiDB-lite"/>
    </source>
</evidence>